<dbReference type="PANTHER" id="PTHR47331">
    <property type="entry name" value="PHD-TYPE DOMAIN-CONTAINING PROTEIN"/>
    <property type="match status" value="1"/>
</dbReference>
<dbReference type="InterPro" id="IPR021109">
    <property type="entry name" value="Peptidase_aspartic_dom_sf"/>
</dbReference>
<dbReference type="GeneID" id="112693322"/>
<dbReference type="PANTHER" id="PTHR47331:SF5">
    <property type="entry name" value="RIBONUCLEASE H"/>
    <property type="match status" value="1"/>
</dbReference>
<dbReference type="InterPro" id="IPR008042">
    <property type="entry name" value="Retrotrans_Pao"/>
</dbReference>
<proteinExistence type="predicted"/>
<dbReference type="Pfam" id="PF03564">
    <property type="entry name" value="DUF1759"/>
    <property type="match status" value="1"/>
</dbReference>
<dbReference type="Gene3D" id="2.40.70.10">
    <property type="entry name" value="Acid Proteases"/>
    <property type="match status" value="1"/>
</dbReference>
<sequence length="1383" mass="157832">MGLDELDQKVLSDLKRKRGVIKASLTRIRTFLNKFNVREDSITLLEFRQEELPTINRKFDDIQVQIELLDIENLEGNESEREDFENNYFAIRSEMQDLINAEKSHNSSIQNNSTNTISVHRARLAPISLPKFDAQKFAYLRSSLSGAALDVIKAIPITENNYLIAIKRLQQRYEHRSMVIQSHIRAILDSPQVESAVANQLQALHSNIVSHVAALEALGQPVNMWDAWLVTVLLRKVDHGTCHEWQLRRKDNELPKYKELEEFLASRCIAFENSETWDSSNTGTKKKWINTGKRITLAATEQKRMLASEQDKRESCGHCSGTHRLYYCESFKKLSVSDRVNVVRHARLCFNCFSPAHMADKSTNSESESVQNDPLVEINGDSRISIPAKVTNGHVFLSTAIVWVTDDHGNNVKCRTILDTGSQVNFISKKLLNTLKLSSKRVKLPVRGIGASSIQSAAAVEVKVKSRVKLFDTTPTEGWQIPNKYVNELADPTVFESGAIDLLIGGGVFYDLLESERVRLSNSYLCLQDTKFGWLVTGECSTHCLLSTCSIGQEIEEDWTALRKYEDEVYGSLSKNNKKSIEAQEAMEHFLATAKRNEEGRFVLRLPVKSEPICLGNSLNIERSRFLNVERRLQRDENLRLEYVKFMEEYLRMGHMREVNEREIPLRSCYLPHHAVAKTSSITTKVRVVFDASAKSSNGHSLNDVLLCGPTIQDDVFTFLCRFRKHMFVITADVEKMYQQVKVAEEDCDLQRIVWRPSPNEEMRTYRLMTVTYGTASASFMATQCLASLAEEHEKTNPRASKAIKGDFYMDDLMSGSDQEEDCLELHREIVSIMDSAKFPLRKWCSNSAFLRDKINNSNKEPLFALKIGDEDTIKSLGLYWKPVMDEFQFNVSASLRRNKLTKRAILSDLNRVFDPLGLLTPILVKGKIFLQQLWQIKADWDSILSKELQGKWFNFYDELKEVQSIHIPRGVLTAKKKDFEVHGFCDASQEAYGACVYVRSVGQNGVWNAQLLCSKSRVAPLKGATIPRLELSGALCLAELIQKVSESWGIDCRSCRLWTDSMVVLGWINAQSSCLKTYVSNRVNQILELTDAKQWNYVNTRDNPADAISRGISARALITSTLWWQGPSWLRMEESAWVPRLQQVLKEQDLPERRGLKLALIVSKNTHAIIQHYSDWNKLKRGVAWLLRFMDYVKDRNSTSQLPYHSVSELRRAERWILQRVQSEMFCTEVHALIEGKEIPVRSKLRSLNPFMKNGLIVVGGRLNNAEAPETYKHPMVLPAEHKVTKLIFRQKHAEQLHCGPQVLLAEVRRQYWPLRGRASARSSVLKCVKCVRARPRFTEPFMAPLPKQRVQGTYPFAVTGVDFAGPLIIRSGARRVVGIKR</sequence>
<dbReference type="Proteomes" id="UP000694846">
    <property type="component" value="Unplaced"/>
</dbReference>
<dbReference type="Pfam" id="PF05380">
    <property type="entry name" value="Peptidase_A17"/>
    <property type="match status" value="1"/>
</dbReference>
<organism evidence="1 2">
    <name type="scientific">Sipha flava</name>
    <name type="common">yellow sugarcane aphid</name>
    <dbReference type="NCBI Taxonomy" id="143950"/>
    <lineage>
        <taxon>Eukaryota</taxon>
        <taxon>Metazoa</taxon>
        <taxon>Ecdysozoa</taxon>
        <taxon>Arthropoda</taxon>
        <taxon>Hexapoda</taxon>
        <taxon>Insecta</taxon>
        <taxon>Pterygota</taxon>
        <taxon>Neoptera</taxon>
        <taxon>Paraneoptera</taxon>
        <taxon>Hemiptera</taxon>
        <taxon>Sternorrhyncha</taxon>
        <taxon>Aphidomorpha</taxon>
        <taxon>Aphidoidea</taxon>
        <taxon>Aphididae</taxon>
        <taxon>Sipha</taxon>
    </lineage>
</organism>
<keyword evidence="1" id="KW-1185">Reference proteome</keyword>
<dbReference type="InterPro" id="IPR043502">
    <property type="entry name" value="DNA/RNA_pol_sf"/>
</dbReference>
<evidence type="ECO:0000313" key="1">
    <source>
        <dbReference type="Proteomes" id="UP000694846"/>
    </source>
</evidence>
<evidence type="ECO:0000313" key="2">
    <source>
        <dbReference type="RefSeq" id="XP_025424096.1"/>
    </source>
</evidence>
<protein>
    <submittedName>
        <fullName evidence="2">Uncharacterized protein LOC112693322</fullName>
    </submittedName>
</protein>
<gene>
    <name evidence="2" type="primary">LOC112693322</name>
</gene>
<dbReference type="SUPFAM" id="SSF56672">
    <property type="entry name" value="DNA/RNA polymerases"/>
    <property type="match status" value="1"/>
</dbReference>
<name>A0A8B8GNC0_9HEMI</name>
<dbReference type="CDD" id="cd00303">
    <property type="entry name" value="retropepsin_like"/>
    <property type="match status" value="1"/>
</dbReference>
<reference evidence="2" key="1">
    <citation type="submission" date="2025-08" db="UniProtKB">
        <authorList>
            <consortium name="RefSeq"/>
        </authorList>
    </citation>
    <scope>IDENTIFICATION</scope>
    <source>
        <tissue evidence="2">Whole body</tissue>
    </source>
</reference>
<dbReference type="RefSeq" id="XP_025424096.1">
    <property type="nucleotide sequence ID" value="XM_025568311.1"/>
</dbReference>
<dbReference type="GO" id="GO:0071897">
    <property type="term" value="P:DNA biosynthetic process"/>
    <property type="evidence" value="ECO:0007669"/>
    <property type="project" value="UniProtKB-ARBA"/>
</dbReference>
<accession>A0A8B8GNC0</accession>
<dbReference type="OrthoDB" id="8118668at2759"/>
<dbReference type="InterPro" id="IPR005312">
    <property type="entry name" value="DUF1759"/>
</dbReference>